<sequence>GDYLPCPDLDDGIGGETPTLEDCEFLQMMGYDVECVIDLFEIKKDSTFIGTTADCIYEKLKSIDGFKDLASGFEGLGTEFDVVLKIGATQNASANGQAWWRGSNQPIEITFNEDRMNRSALEVARTIVHEMVHAELYRAINTTNPTEKELDFRETFNTYVMMYRGSADQQHNLMADEWVTKMGEILKDVHQMLDYNNFASSMLAVYPNGVPDSFYQSLAWVGLEGTIAYQLMESITSNPPIKSPIEIINDAKMAISDLGNKNCN</sequence>
<accession>A0ABS9VIC2</accession>
<feature type="non-terminal residue" evidence="1">
    <location>
        <position position="1"/>
    </location>
</feature>
<gene>
    <name evidence="1" type="ORF">MM213_20530</name>
</gene>
<dbReference type="Proteomes" id="UP001165430">
    <property type="component" value="Unassembled WGS sequence"/>
</dbReference>
<protein>
    <submittedName>
        <fullName evidence="1">Uncharacterized protein</fullName>
    </submittedName>
</protein>
<reference evidence="1" key="1">
    <citation type="submission" date="2022-03" db="EMBL/GenBank/DDBJ databases">
        <title>De novo assembled genomes of Belliella spp. (Cyclobacteriaceae) strains.</title>
        <authorList>
            <person name="Szabo A."/>
            <person name="Korponai K."/>
            <person name="Felfoldi T."/>
        </authorList>
    </citation>
    <scope>NUCLEOTIDE SEQUENCE</scope>
    <source>
        <strain evidence="1">DSM 111903</strain>
    </source>
</reference>
<dbReference type="RefSeq" id="WP_241414758.1">
    <property type="nucleotide sequence ID" value="NZ_JAKZGO010000054.1"/>
</dbReference>
<evidence type="ECO:0000313" key="1">
    <source>
        <dbReference type="EMBL" id="MCH7415899.1"/>
    </source>
</evidence>
<comment type="caution">
    <text evidence="1">The sequence shown here is derived from an EMBL/GenBank/DDBJ whole genome shotgun (WGS) entry which is preliminary data.</text>
</comment>
<proteinExistence type="predicted"/>
<name>A0ABS9VIC2_9BACT</name>
<keyword evidence="2" id="KW-1185">Reference proteome</keyword>
<organism evidence="1 2">
    <name type="scientific">Belliella alkalica</name>
    <dbReference type="NCBI Taxonomy" id="1730871"/>
    <lineage>
        <taxon>Bacteria</taxon>
        <taxon>Pseudomonadati</taxon>
        <taxon>Bacteroidota</taxon>
        <taxon>Cytophagia</taxon>
        <taxon>Cytophagales</taxon>
        <taxon>Cyclobacteriaceae</taxon>
        <taxon>Belliella</taxon>
    </lineage>
</organism>
<dbReference type="EMBL" id="JAKZGO010000054">
    <property type="protein sequence ID" value="MCH7415899.1"/>
    <property type="molecule type" value="Genomic_DNA"/>
</dbReference>
<evidence type="ECO:0000313" key="2">
    <source>
        <dbReference type="Proteomes" id="UP001165430"/>
    </source>
</evidence>